<reference evidence="3 4" key="1">
    <citation type="submission" date="2024-06" db="EMBL/GenBank/DDBJ databases">
        <authorList>
            <person name="Li F."/>
        </authorList>
    </citation>
    <scope>NUCLEOTIDE SEQUENCE [LARGE SCALE GENOMIC DNA]</scope>
    <source>
        <strain evidence="3 4">GXAS 311</strain>
    </source>
</reference>
<protein>
    <submittedName>
        <fullName evidence="3">FeoA family protein</fullName>
    </submittedName>
</protein>
<accession>A0ABV2BPF8</accession>
<keyword evidence="4" id="KW-1185">Reference proteome</keyword>
<dbReference type="Pfam" id="PF04023">
    <property type="entry name" value="FeoA"/>
    <property type="match status" value="1"/>
</dbReference>
<dbReference type="SMART" id="SM00899">
    <property type="entry name" value="FeoA"/>
    <property type="match status" value="1"/>
</dbReference>
<dbReference type="InterPro" id="IPR007167">
    <property type="entry name" value="Fe-transptr_FeoA-like"/>
</dbReference>
<dbReference type="Proteomes" id="UP001548189">
    <property type="component" value="Unassembled WGS sequence"/>
</dbReference>
<evidence type="ECO:0000313" key="4">
    <source>
        <dbReference type="Proteomes" id="UP001548189"/>
    </source>
</evidence>
<dbReference type="Gene3D" id="2.30.30.90">
    <property type="match status" value="1"/>
</dbReference>
<feature type="domain" description="Ferrous iron transporter FeoA-like" evidence="2">
    <location>
        <begin position="3"/>
        <end position="76"/>
    </location>
</feature>
<dbReference type="EMBL" id="JBEVCJ010000001">
    <property type="protein sequence ID" value="MET1253828.1"/>
    <property type="molecule type" value="Genomic_DNA"/>
</dbReference>
<dbReference type="RefSeq" id="WP_353873368.1">
    <property type="nucleotide sequence ID" value="NZ_JBEVCJ010000001.1"/>
</dbReference>
<evidence type="ECO:0000313" key="3">
    <source>
        <dbReference type="EMBL" id="MET1253828.1"/>
    </source>
</evidence>
<keyword evidence="1" id="KW-0408">Iron</keyword>
<gene>
    <name evidence="3" type="ORF">ABVT43_01700</name>
</gene>
<dbReference type="PANTHER" id="PTHR42954">
    <property type="entry name" value="FE(2+) TRANSPORT PROTEIN A"/>
    <property type="match status" value="1"/>
</dbReference>
<organism evidence="3 4">
    <name type="scientific">Aliikangiella maris</name>
    <dbReference type="NCBI Taxonomy" id="3162458"/>
    <lineage>
        <taxon>Bacteria</taxon>
        <taxon>Pseudomonadati</taxon>
        <taxon>Pseudomonadota</taxon>
        <taxon>Gammaproteobacteria</taxon>
        <taxon>Oceanospirillales</taxon>
        <taxon>Pleioneaceae</taxon>
        <taxon>Aliikangiella</taxon>
    </lineage>
</organism>
<dbReference type="InterPro" id="IPR038157">
    <property type="entry name" value="FeoA_core_dom"/>
</dbReference>
<comment type="caution">
    <text evidence="3">The sequence shown here is derived from an EMBL/GenBank/DDBJ whole genome shotgun (WGS) entry which is preliminary data.</text>
</comment>
<name>A0ABV2BPF8_9GAMM</name>
<dbReference type="PANTHER" id="PTHR42954:SF2">
    <property type="entry name" value="FE(2+) TRANSPORT PROTEIN A"/>
    <property type="match status" value="1"/>
</dbReference>
<dbReference type="SUPFAM" id="SSF50037">
    <property type="entry name" value="C-terminal domain of transcriptional repressors"/>
    <property type="match status" value="1"/>
</dbReference>
<proteinExistence type="predicted"/>
<dbReference type="InterPro" id="IPR052713">
    <property type="entry name" value="FeoA"/>
</dbReference>
<evidence type="ECO:0000256" key="1">
    <source>
        <dbReference type="ARBA" id="ARBA00023004"/>
    </source>
</evidence>
<dbReference type="InterPro" id="IPR008988">
    <property type="entry name" value="Transcriptional_repressor_C"/>
</dbReference>
<evidence type="ECO:0000259" key="2">
    <source>
        <dbReference type="SMART" id="SM00899"/>
    </source>
</evidence>
<sequence>MTFSLAEVEAKQKVKVVSLGSANSIFRKKLLAMGLTPGIEIDITRKAPLGGPLELYLRGFSLSLRRNEALGIRVELLDSVG</sequence>